<dbReference type="InterPro" id="IPR004960">
    <property type="entry name" value="LipA_acyltrans"/>
</dbReference>
<dbReference type="GO" id="GO:0009247">
    <property type="term" value="P:glycolipid biosynthetic process"/>
    <property type="evidence" value="ECO:0007669"/>
    <property type="project" value="UniProtKB-ARBA"/>
</dbReference>
<name>A0A9X2FF57_9BACT</name>
<dbReference type="EMBL" id="JAMXLR010000092">
    <property type="protein sequence ID" value="MCO6047895.1"/>
    <property type="molecule type" value="Genomic_DNA"/>
</dbReference>
<evidence type="ECO:0000256" key="4">
    <source>
        <dbReference type="ARBA" id="ARBA00022679"/>
    </source>
</evidence>
<sequence>MTFRNAKDYAGYVVLRVLIAMVQALPPRLCERTADLLALLFTKVVPVRRKVLSENLRIAFPNATDEQVRQTSHQMWRHLFLMVMEIAHTPRKVHRTNWRQMFNVPDDEAIIRTMYTSRPSVVISGHYGNFELGGYLMGLFGFPTHTVARKLDNPYVDRFINEFRGRTGQHMLPKQGSGEMIEELLSSGGALTLLGDQAAGHKGCWVPFFGKPASTHKAVALFSLSFKAPTLVVGVRRKRRMLQYHVDVADLVDPADADFTHAGVQPMTEWYTGCLERLIVAAPEQYWWIHKRWKGNPPEKVLRRLERRQQAAA</sequence>
<evidence type="ECO:0000256" key="5">
    <source>
        <dbReference type="ARBA" id="ARBA00023136"/>
    </source>
</evidence>
<keyword evidence="3" id="KW-0997">Cell inner membrane</keyword>
<organism evidence="7 8">
    <name type="scientific">Aeoliella straminimaris</name>
    <dbReference type="NCBI Taxonomy" id="2954799"/>
    <lineage>
        <taxon>Bacteria</taxon>
        <taxon>Pseudomonadati</taxon>
        <taxon>Planctomycetota</taxon>
        <taxon>Planctomycetia</taxon>
        <taxon>Pirellulales</taxon>
        <taxon>Lacipirellulaceae</taxon>
        <taxon>Aeoliella</taxon>
    </lineage>
</organism>
<dbReference type="GO" id="GO:0016746">
    <property type="term" value="F:acyltransferase activity"/>
    <property type="evidence" value="ECO:0007669"/>
    <property type="project" value="UniProtKB-KW"/>
</dbReference>
<dbReference type="GO" id="GO:0005886">
    <property type="term" value="C:plasma membrane"/>
    <property type="evidence" value="ECO:0007669"/>
    <property type="project" value="UniProtKB-SubCell"/>
</dbReference>
<dbReference type="Pfam" id="PF03279">
    <property type="entry name" value="Lip_A_acyltrans"/>
    <property type="match status" value="1"/>
</dbReference>
<dbReference type="AlphaFoldDB" id="A0A9X2FF57"/>
<dbReference type="Proteomes" id="UP001155241">
    <property type="component" value="Unassembled WGS sequence"/>
</dbReference>
<keyword evidence="2" id="KW-1003">Cell membrane</keyword>
<evidence type="ECO:0000256" key="1">
    <source>
        <dbReference type="ARBA" id="ARBA00004533"/>
    </source>
</evidence>
<keyword evidence="8" id="KW-1185">Reference proteome</keyword>
<dbReference type="PANTHER" id="PTHR30606:SF10">
    <property type="entry name" value="PHOSPHATIDYLINOSITOL MANNOSIDE ACYLTRANSFERASE"/>
    <property type="match status" value="1"/>
</dbReference>
<keyword evidence="4" id="KW-0808">Transferase</keyword>
<dbReference type="RefSeq" id="WP_252856001.1">
    <property type="nucleotide sequence ID" value="NZ_JAMXLR010000092.1"/>
</dbReference>
<comment type="caution">
    <text evidence="7">The sequence shown here is derived from an EMBL/GenBank/DDBJ whole genome shotgun (WGS) entry which is preliminary data.</text>
</comment>
<evidence type="ECO:0000256" key="2">
    <source>
        <dbReference type="ARBA" id="ARBA00022475"/>
    </source>
</evidence>
<protein>
    <submittedName>
        <fullName evidence="7">Lipid A biosynthesis acyltransferase</fullName>
    </submittedName>
</protein>
<evidence type="ECO:0000256" key="6">
    <source>
        <dbReference type="ARBA" id="ARBA00023315"/>
    </source>
</evidence>
<evidence type="ECO:0000313" key="8">
    <source>
        <dbReference type="Proteomes" id="UP001155241"/>
    </source>
</evidence>
<evidence type="ECO:0000313" key="7">
    <source>
        <dbReference type="EMBL" id="MCO6047895.1"/>
    </source>
</evidence>
<dbReference type="CDD" id="cd07984">
    <property type="entry name" value="LPLAT_LABLAT-like"/>
    <property type="match status" value="1"/>
</dbReference>
<dbReference type="PANTHER" id="PTHR30606">
    <property type="entry name" value="LIPID A BIOSYNTHESIS LAUROYL ACYLTRANSFERASE"/>
    <property type="match status" value="1"/>
</dbReference>
<keyword evidence="6 7" id="KW-0012">Acyltransferase</keyword>
<reference evidence="7" key="1">
    <citation type="submission" date="2022-06" db="EMBL/GenBank/DDBJ databases">
        <title>Aeoliella straminimaris, a novel planctomycete from sediments.</title>
        <authorList>
            <person name="Vitorino I.R."/>
            <person name="Lage O.M."/>
        </authorList>
    </citation>
    <scope>NUCLEOTIDE SEQUENCE</scope>
    <source>
        <strain evidence="7">ICT_H6.2</strain>
    </source>
</reference>
<gene>
    <name evidence="7" type="ORF">NG895_28660</name>
</gene>
<comment type="subcellular location">
    <subcellularLocation>
        <location evidence="1">Cell inner membrane</location>
    </subcellularLocation>
</comment>
<proteinExistence type="predicted"/>
<keyword evidence="5" id="KW-0472">Membrane</keyword>
<accession>A0A9X2FF57</accession>
<evidence type="ECO:0000256" key="3">
    <source>
        <dbReference type="ARBA" id="ARBA00022519"/>
    </source>
</evidence>